<evidence type="ECO:0000313" key="1">
    <source>
        <dbReference type="EMBL" id="TNN83052.1"/>
    </source>
</evidence>
<proteinExistence type="predicted"/>
<reference evidence="1 2" key="1">
    <citation type="submission" date="2019-03" db="EMBL/GenBank/DDBJ databases">
        <title>First draft genome of Liparis tanakae, snailfish: a comprehensive survey of snailfish specific genes.</title>
        <authorList>
            <person name="Kim W."/>
            <person name="Song I."/>
            <person name="Jeong J.-H."/>
            <person name="Kim D."/>
            <person name="Kim S."/>
            <person name="Ryu S."/>
            <person name="Song J.Y."/>
            <person name="Lee S.K."/>
        </authorList>
    </citation>
    <scope>NUCLEOTIDE SEQUENCE [LARGE SCALE GENOMIC DNA]</scope>
    <source>
        <tissue evidence="1">Muscle</tissue>
    </source>
</reference>
<dbReference type="AlphaFoldDB" id="A0A4Z2J0I0"/>
<dbReference type="EMBL" id="SRLO01000035">
    <property type="protein sequence ID" value="TNN83052.1"/>
    <property type="molecule type" value="Genomic_DNA"/>
</dbReference>
<gene>
    <name evidence="1" type="ORF">EYF80_006659</name>
</gene>
<protein>
    <submittedName>
        <fullName evidence="1">Uncharacterized protein</fullName>
    </submittedName>
</protein>
<comment type="caution">
    <text evidence="1">The sequence shown here is derived from an EMBL/GenBank/DDBJ whole genome shotgun (WGS) entry which is preliminary data.</text>
</comment>
<keyword evidence="2" id="KW-1185">Reference proteome</keyword>
<evidence type="ECO:0000313" key="2">
    <source>
        <dbReference type="Proteomes" id="UP000314294"/>
    </source>
</evidence>
<dbReference type="Proteomes" id="UP000314294">
    <property type="component" value="Unassembled WGS sequence"/>
</dbReference>
<sequence>MQKHVGIASPCSVSSAAASIPSADWDIFSLVACCCCAWTPTELNTLAMKPPGMLLVGGIMAPNIDSLTASWPVAPDDCANATGGDVGDAQVYVPKLLVLLLYPFVQSPCDLDQTQTHEKHYLIKRGHPLLQGVDAVGSSGGGELSGQSLQLNHQASIQGLQQGRLGLLLLHL</sequence>
<name>A0A4Z2J0I0_9TELE</name>
<organism evidence="1 2">
    <name type="scientific">Liparis tanakae</name>
    <name type="common">Tanaka's snailfish</name>
    <dbReference type="NCBI Taxonomy" id="230148"/>
    <lineage>
        <taxon>Eukaryota</taxon>
        <taxon>Metazoa</taxon>
        <taxon>Chordata</taxon>
        <taxon>Craniata</taxon>
        <taxon>Vertebrata</taxon>
        <taxon>Euteleostomi</taxon>
        <taxon>Actinopterygii</taxon>
        <taxon>Neopterygii</taxon>
        <taxon>Teleostei</taxon>
        <taxon>Neoteleostei</taxon>
        <taxon>Acanthomorphata</taxon>
        <taxon>Eupercaria</taxon>
        <taxon>Perciformes</taxon>
        <taxon>Cottioidei</taxon>
        <taxon>Cottales</taxon>
        <taxon>Liparidae</taxon>
        <taxon>Liparis</taxon>
    </lineage>
</organism>
<accession>A0A4Z2J0I0</accession>